<dbReference type="PANTHER" id="PTHR42977:SF3">
    <property type="entry name" value="AB HYDROLASE-1 DOMAIN-CONTAINING PROTEIN"/>
    <property type="match status" value="1"/>
</dbReference>
<protein>
    <submittedName>
        <fullName evidence="3">Haloalkane dehalogenase 1</fullName>
    </submittedName>
</protein>
<dbReference type="NCBIfam" id="NF002043">
    <property type="entry name" value="PRK00870.1"/>
    <property type="match status" value="1"/>
</dbReference>
<proteinExistence type="predicted"/>
<keyword evidence="3" id="KW-0614">Plasmid</keyword>
<evidence type="ECO:0000313" key="4">
    <source>
        <dbReference type="Proteomes" id="UP001064971"/>
    </source>
</evidence>
<evidence type="ECO:0000313" key="3">
    <source>
        <dbReference type="EMBL" id="BDP43857.1"/>
    </source>
</evidence>
<gene>
    <name evidence="3" type="primary">dhmA1</name>
    <name evidence="3" type="ORF">DAETH_38260</name>
</gene>
<evidence type="ECO:0000259" key="2">
    <source>
        <dbReference type="Pfam" id="PF00561"/>
    </source>
</evidence>
<keyword evidence="1" id="KW-0378">Hydrolase</keyword>
<dbReference type="InterPro" id="IPR029058">
    <property type="entry name" value="AB_hydrolase_fold"/>
</dbReference>
<dbReference type="EMBL" id="AP026561">
    <property type="protein sequence ID" value="BDP43857.1"/>
    <property type="molecule type" value="Genomic_DNA"/>
</dbReference>
<dbReference type="SUPFAM" id="SSF53474">
    <property type="entry name" value="alpha/beta-Hydrolases"/>
    <property type="match status" value="1"/>
</dbReference>
<reference evidence="3" key="1">
    <citation type="submission" date="2022-07" db="EMBL/GenBank/DDBJ databases">
        <title>Complete Genome Sequence of the Radioresistant Bacterium Deinococcus aetherius ST0316, Isolated from the Air Dust collected in Lower Stratosphere above Japan.</title>
        <authorList>
            <person name="Satoh K."/>
            <person name="Hagiwara K."/>
            <person name="Katsumata K."/>
            <person name="Kubo A."/>
            <person name="Yokobori S."/>
            <person name="Yamagishi A."/>
            <person name="Oono Y."/>
            <person name="Narumi I."/>
        </authorList>
    </citation>
    <scope>NUCLEOTIDE SEQUENCE</scope>
    <source>
        <strain evidence="3">ST0316</strain>
        <plasmid evidence="3">pDAETH-1</plasmid>
    </source>
</reference>
<dbReference type="Pfam" id="PF00561">
    <property type="entry name" value="Abhydrolase_1"/>
    <property type="match status" value="1"/>
</dbReference>
<sequence length="309" mass="34583">MTDILRTPDDCFRDLPGYAFAPHSLDDLPGYGGLRMHFLDEGPRDAPETFLCLHGQPTWSYLYRRMIPVFTQAGYRVVAPDLYGFGRSDKPVDDGVYSFDFHRNSLLHLIERLDLRNVTLVVQDWGGLLGLTLPMEMPGRFSRLLVMNTALATGDVRPNAAFYAWRTYSNTHPDMDVGTLLRRASQRISPEEARAYEAPFPDRLYKAGVRAFPRLVPTSPDAPGAETARLARSWWEVQLHIESFMAVGLRDPILGAGPMRHLRAHIRGCPPPLDLPHAGHFVQEDAGDEVARNALRAFGLLPGGADDHL</sequence>
<dbReference type="PRINTS" id="PR00111">
    <property type="entry name" value="ABHYDROLASE"/>
</dbReference>
<feature type="domain" description="AB hydrolase-1" evidence="2">
    <location>
        <begin position="49"/>
        <end position="285"/>
    </location>
</feature>
<geneLocation type="plasmid" evidence="3 4">
    <name>pDAETH-1</name>
</geneLocation>
<dbReference type="InterPro" id="IPR051340">
    <property type="entry name" value="Haloalkane_dehalogenase"/>
</dbReference>
<dbReference type="PANTHER" id="PTHR42977">
    <property type="entry name" value="HYDROLASE-RELATED"/>
    <property type="match status" value="1"/>
</dbReference>
<accession>A0ABM8AJ59</accession>
<dbReference type="InterPro" id="IPR000639">
    <property type="entry name" value="Epox_hydrolase-like"/>
</dbReference>
<keyword evidence="4" id="KW-1185">Reference proteome</keyword>
<dbReference type="RefSeq" id="WP_264777698.1">
    <property type="nucleotide sequence ID" value="NZ_AP026561.1"/>
</dbReference>
<dbReference type="InterPro" id="IPR000073">
    <property type="entry name" value="AB_hydrolase_1"/>
</dbReference>
<dbReference type="PRINTS" id="PR00412">
    <property type="entry name" value="EPOXHYDRLASE"/>
</dbReference>
<name>A0ABM8AJ59_9DEIO</name>
<evidence type="ECO:0000256" key="1">
    <source>
        <dbReference type="ARBA" id="ARBA00022801"/>
    </source>
</evidence>
<dbReference type="Proteomes" id="UP001064971">
    <property type="component" value="Plasmid pDAETH-1"/>
</dbReference>
<dbReference type="Gene3D" id="3.40.50.1820">
    <property type="entry name" value="alpha/beta hydrolase"/>
    <property type="match status" value="1"/>
</dbReference>
<organism evidence="3 4">
    <name type="scientific">Deinococcus aetherius</name>
    <dbReference type="NCBI Taxonomy" id="200252"/>
    <lineage>
        <taxon>Bacteria</taxon>
        <taxon>Thermotogati</taxon>
        <taxon>Deinococcota</taxon>
        <taxon>Deinococci</taxon>
        <taxon>Deinococcales</taxon>
        <taxon>Deinococcaceae</taxon>
        <taxon>Deinococcus</taxon>
    </lineage>
</organism>